<comment type="caution">
    <text evidence="7">The sequence shown here is derived from an EMBL/GenBank/DDBJ whole genome shotgun (WGS) entry which is preliminary data.</text>
</comment>
<dbReference type="InterPro" id="IPR003819">
    <property type="entry name" value="TauD/TfdA-like"/>
</dbReference>
<dbReference type="InterPro" id="IPR051323">
    <property type="entry name" value="AtsK-like"/>
</dbReference>
<keyword evidence="4" id="KW-0560">Oxidoreductase</keyword>
<dbReference type="RefSeq" id="WP_212012923.1">
    <property type="nucleotide sequence ID" value="NZ_JAAFYZ010000099.1"/>
</dbReference>
<gene>
    <name evidence="7" type="ORF">KGQ19_26110</name>
</gene>
<dbReference type="GO" id="GO:0051213">
    <property type="term" value="F:dioxygenase activity"/>
    <property type="evidence" value="ECO:0007669"/>
    <property type="project" value="UniProtKB-KW"/>
</dbReference>
<evidence type="ECO:0000313" key="8">
    <source>
        <dbReference type="Proteomes" id="UP000730482"/>
    </source>
</evidence>
<dbReference type="InterPro" id="IPR042098">
    <property type="entry name" value="TauD-like_sf"/>
</dbReference>
<dbReference type="Gene3D" id="3.60.130.10">
    <property type="entry name" value="Clavaminate synthase-like"/>
    <property type="match status" value="1"/>
</dbReference>
<evidence type="ECO:0000259" key="6">
    <source>
        <dbReference type="Pfam" id="PF02668"/>
    </source>
</evidence>
<evidence type="ECO:0000256" key="2">
    <source>
        <dbReference type="ARBA" id="ARBA00022723"/>
    </source>
</evidence>
<organism evidence="7 8">
    <name type="scientific">Catenulispora pinistramenti</name>
    <dbReference type="NCBI Taxonomy" id="2705254"/>
    <lineage>
        <taxon>Bacteria</taxon>
        <taxon>Bacillati</taxon>
        <taxon>Actinomycetota</taxon>
        <taxon>Actinomycetes</taxon>
        <taxon>Catenulisporales</taxon>
        <taxon>Catenulisporaceae</taxon>
        <taxon>Catenulispora</taxon>
    </lineage>
</organism>
<sequence length="307" mass="34701">MAPYATLQALLTGRDLTAGPRKGLRRLPEGEESRAYEAITVTPCTNLIGAEISDIDLSQPVTGEEFAELDRALLEFKVLFFREQNRITGAQHRDFAGMWGELEVHPFLPRGEVPEIVRFEKGAETAGVENVWHADVTWREKPALGSMLRALDVPEAGGDTCFADMAAAYDFLPERVKERIEGRVAVHDFTLPFGIGMDPAKLKEMQEKYPAVEHPVVRRHPRTGRRTLFVNAIFTTHIVGLPEDESEELLKLLFKQAAVPEYQVRFKWAAGSIAFWDNRAVQHYAVSDYFPQRRVMERAAILGDRPR</sequence>
<evidence type="ECO:0000256" key="3">
    <source>
        <dbReference type="ARBA" id="ARBA00022964"/>
    </source>
</evidence>
<dbReference type="PANTHER" id="PTHR30468">
    <property type="entry name" value="ALPHA-KETOGLUTARATE-DEPENDENT SULFONATE DIOXYGENASE"/>
    <property type="match status" value="1"/>
</dbReference>
<accession>A0ABS5KWJ0</accession>
<feature type="domain" description="TauD/TfdA-like" evidence="6">
    <location>
        <begin position="41"/>
        <end position="299"/>
    </location>
</feature>
<dbReference type="Pfam" id="PF02668">
    <property type="entry name" value="TauD"/>
    <property type="match status" value="1"/>
</dbReference>
<dbReference type="PANTHER" id="PTHR30468:SF1">
    <property type="entry name" value="ALPHA-KETOGLUTARATE-DEPENDENT SULFONATE DIOXYGENASE"/>
    <property type="match status" value="1"/>
</dbReference>
<evidence type="ECO:0000256" key="5">
    <source>
        <dbReference type="ARBA" id="ARBA00023004"/>
    </source>
</evidence>
<dbReference type="Proteomes" id="UP000730482">
    <property type="component" value="Unassembled WGS sequence"/>
</dbReference>
<reference evidence="7 8" key="1">
    <citation type="submission" date="2020-02" db="EMBL/GenBank/DDBJ databases">
        <title>Acidophilic actinobacteria isolated from forest soil.</title>
        <authorList>
            <person name="Golinska P."/>
        </authorList>
    </citation>
    <scope>NUCLEOTIDE SEQUENCE [LARGE SCALE GENOMIC DNA]</scope>
    <source>
        <strain evidence="7 8">NL8</strain>
    </source>
</reference>
<evidence type="ECO:0000256" key="1">
    <source>
        <dbReference type="ARBA" id="ARBA00005896"/>
    </source>
</evidence>
<proteinExistence type="inferred from homology"/>
<name>A0ABS5KWJ0_9ACTN</name>
<protein>
    <submittedName>
        <fullName evidence="7">TauD/TfdA family dioxygenase</fullName>
    </submittedName>
</protein>
<comment type="similarity">
    <text evidence="1">Belongs to the TfdA dioxygenase family.</text>
</comment>
<keyword evidence="3 7" id="KW-0223">Dioxygenase</keyword>
<dbReference type="SUPFAM" id="SSF51197">
    <property type="entry name" value="Clavaminate synthase-like"/>
    <property type="match status" value="1"/>
</dbReference>
<evidence type="ECO:0000313" key="7">
    <source>
        <dbReference type="EMBL" id="MBS2550349.1"/>
    </source>
</evidence>
<keyword evidence="8" id="KW-1185">Reference proteome</keyword>
<keyword evidence="2" id="KW-0479">Metal-binding</keyword>
<dbReference type="EMBL" id="JAAFYZ010000099">
    <property type="protein sequence ID" value="MBS2550349.1"/>
    <property type="molecule type" value="Genomic_DNA"/>
</dbReference>
<keyword evidence="5" id="KW-0408">Iron</keyword>
<evidence type="ECO:0000256" key="4">
    <source>
        <dbReference type="ARBA" id="ARBA00023002"/>
    </source>
</evidence>